<keyword evidence="3" id="KW-1185">Reference proteome</keyword>
<gene>
    <name evidence="2" type="ORF">GWK47_022998</name>
</gene>
<feature type="region of interest" description="Disordered" evidence="1">
    <location>
        <begin position="87"/>
        <end position="173"/>
    </location>
</feature>
<evidence type="ECO:0000313" key="3">
    <source>
        <dbReference type="Proteomes" id="UP000770661"/>
    </source>
</evidence>
<protein>
    <submittedName>
        <fullName evidence="2">Uncharacterized protein</fullName>
    </submittedName>
</protein>
<organism evidence="2 3">
    <name type="scientific">Chionoecetes opilio</name>
    <name type="common">Atlantic snow crab</name>
    <name type="synonym">Cancer opilio</name>
    <dbReference type="NCBI Taxonomy" id="41210"/>
    <lineage>
        <taxon>Eukaryota</taxon>
        <taxon>Metazoa</taxon>
        <taxon>Ecdysozoa</taxon>
        <taxon>Arthropoda</taxon>
        <taxon>Crustacea</taxon>
        <taxon>Multicrustacea</taxon>
        <taxon>Malacostraca</taxon>
        <taxon>Eumalacostraca</taxon>
        <taxon>Eucarida</taxon>
        <taxon>Decapoda</taxon>
        <taxon>Pleocyemata</taxon>
        <taxon>Brachyura</taxon>
        <taxon>Eubrachyura</taxon>
        <taxon>Majoidea</taxon>
        <taxon>Majidae</taxon>
        <taxon>Chionoecetes</taxon>
    </lineage>
</organism>
<reference evidence="2" key="1">
    <citation type="submission" date="2020-07" db="EMBL/GenBank/DDBJ databases">
        <title>The High-quality genome of the commercially important snow crab, Chionoecetes opilio.</title>
        <authorList>
            <person name="Jeong J.-H."/>
            <person name="Ryu S."/>
        </authorList>
    </citation>
    <scope>NUCLEOTIDE SEQUENCE</scope>
    <source>
        <strain evidence="2">MADBK_172401_WGS</strain>
        <tissue evidence="2">Digestive gland</tissue>
    </source>
</reference>
<proteinExistence type="predicted"/>
<name>A0A8J4XMB7_CHIOP</name>
<sequence length="173" mass="18670">MRVGTTAPPRVYKEPGQAVELFTRSRHHTVYTLQDSQTLTRLLPRSPPKKNPPPRARGPNRVCPCAGASSYYFRCYFRGGGQSCCTSSGGGKSFEARLESPPTKTEQDLVEWLQSKPTCGSAVPRLPQEEGFVGDEGQGAGDQPKNTSRTGGKTSRTGSMPTDVPGHPCETCP</sequence>
<feature type="compositionally biased region" description="Low complexity" evidence="1">
    <location>
        <begin position="147"/>
        <end position="159"/>
    </location>
</feature>
<dbReference type="EMBL" id="JACEEZ010024270">
    <property type="protein sequence ID" value="KAG0710352.1"/>
    <property type="molecule type" value="Genomic_DNA"/>
</dbReference>
<evidence type="ECO:0000256" key="1">
    <source>
        <dbReference type="SAM" id="MobiDB-lite"/>
    </source>
</evidence>
<evidence type="ECO:0000313" key="2">
    <source>
        <dbReference type="EMBL" id="KAG0710352.1"/>
    </source>
</evidence>
<accession>A0A8J4XMB7</accession>
<comment type="caution">
    <text evidence="2">The sequence shown here is derived from an EMBL/GenBank/DDBJ whole genome shotgun (WGS) entry which is preliminary data.</text>
</comment>
<dbReference type="Proteomes" id="UP000770661">
    <property type="component" value="Unassembled WGS sequence"/>
</dbReference>
<dbReference type="AlphaFoldDB" id="A0A8J4XMB7"/>